<accession>A0A0V1IAK7</accession>
<dbReference type="EMBL" id="JYDS01000280">
    <property type="protein sequence ID" value="KRZ18997.1"/>
    <property type="molecule type" value="Genomic_DNA"/>
</dbReference>
<dbReference type="GO" id="GO:0016020">
    <property type="term" value="C:membrane"/>
    <property type="evidence" value="ECO:0007669"/>
    <property type="project" value="InterPro"/>
</dbReference>
<dbReference type="PANTHER" id="PTHR21737:SF4">
    <property type="entry name" value="SPLICING FACTOR CACTIN"/>
    <property type="match status" value="1"/>
</dbReference>
<dbReference type="InterPro" id="IPR036013">
    <property type="entry name" value="Band_7/SPFH_dom_sf"/>
</dbReference>
<reference evidence="9 10" key="1">
    <citation type="submission" date="2015-01" db="EMBL/GenBank/DDBJ databases">
        <title>Evolution of Trichinella species and genotypes.</title>
        <authorList>
            <person name="Korhonen P.K."/>
            <person name="Edoardo P."/>
            <person name="Giuseppe L.R."/>
            <person name="Gasser R.B."/>
        </authorList>
    </citation>
    <scope>NUCLEOTIDE SEQUENCE [LARGE SCALE GENOMIC DNA]</scope>
    <source>
        <strain evidence="9">ISS588</strain>
    </source>
</reference>
<keyword evidence="6" id="KW-0175">Coiled coil</keyword>
<dbReference type="CDD" id="cd08829">
    <property type="entry name" value="SPFH_paraslipin"/>
    <property type="match status" value="1"/>
</dbReference>
<dbReference type="PANTHER" id="PTHR21737">
    <property type="entry name" value="POLYGLUTAMINE BINDING PROTEIN 1/MARVEL MEMBRANE-ASSOCIATING DOMAIN CONTAINING 3"/>
    <property type="match status" value="1"/>
</dbReference>
<dbReference type="InterPro" id="IPR001107">
    <property type="entry name" value="Band_7"/>
</dbReference>
<gene>
    <name evidence="9" type="primary">STOML2</name>
    <name evidence="9" type="ORF">T4B_5956</name>
</gene>
<organism evidence="9 10">
    <name type="scientific">Trichinella pseudospiralis</name>
    <name type="common">Parasitic roundworm</name>
    <dbReference type="NCBI Taxonomy" id="6337"/>
    <lineage>
        <taxon>Eukaryota</taxon>
        <taxon>Metazoa</taxon>
        <taxon>Ecdysozoa</taxon>
        <taxon>Nematoda</taxon>
        <taxon>Enoplea</taxon>
        <taxon>Dorylaimia</taxon>
        <taxon>Trichinellida</taxon>
        <taxon>Trichinellidae</taxon>
        <taxon>Trichinella</taxon>
    </lineage>
</organism>
<dbReference type="InterPro" id="IPR018816">
    <property type="entry name" value="Cactin_central"/>
</dbReference>
<proteinExistence type="inferred from homology"/>
<dbReference type="FunFam" id="3.30.479.30:FF:000008">
    <property type="entry name" value="Stomatin-like protein 2, mitochondrial"/>
    <property type="match status" value="1"/>
</dbReference>
<dbReference type="GO" id="GO:0005739">
    <property type="term" value="C:mitochondrion"/>
    <property type="evidence" value="ECO:0007669"/>
    <property type="project" value="UniProtKB-SubCell"/>
</dbReference>
<dbReference type="InterPro" id="IPR019134">
    <property type="entry name" value="Cactin_C"/>
</dbReference>
<dbReference type="Gene3D" id="3.30.479.30">
    <property type="entry name" value="Band 7 domain"/>
    <property type="match status" value="1"/>
</dbReference>
<evidence type="ECO:0000259" key="8">
    <source>
        <dbReference type="SMART" id="SM00244"/>
    </source>
</evidence>
<feature type="coiled-coil region" evidence="6">
    <location>
        <begin position="401"/>
        <end position="428"/>
    </location>
</feature>
<comment type="similarity">
    <text evidence="3">Belongs to the band 7/mec-2 family.</text>
</comment>
<dbReference type="Pfam" id="PF10312">
    <property type="entry name" value="Cactin_mid"/>
    <property type="match status" value="1"/>
</dbReference>
<dbReference type="PRINTS" id="PR00721">
    <property type="entry name" value="STOMATIN"/>
</dbReference>
<evidence type="ECO:0000256" key="1">
    <source>
        <dbReference type="ARBA" id="ARBA00004173"/>
    </source>
</evidence>
<evidence type="ECO:0000313" key="9">
    <source>
        <dbReference type="EMBL" id="KRZ18997.1"/>
    </source>
</evidence>
<dbReference type="AlphaFoldDB" id="A0A0V1IAK7"/>
<dbReference type="Pfam" id="PF16200">
    <property type="entry name" value="Band_7_C"/>
    <property type="match status" value="1"/>
</dbReference>
<name>A0A0V1IAK7_TRIPS</name>
<feature type="coiled-coil region" evidence="6">
    <location>
        <begin position="182"/>
        <end position="226"/>
    </location>
</feature>
<dbReference type="GO" id="GO:0005681">
    <property type="term" value="C:spliceosomal complex"/>
    <property type="evidence" value="ECO:0007669"/>
    <property type="project" value="TreeGrafter"/>
</dbReference>
<dbReference type="Proteomes" id="UP000054805">
    <property type="component" value="Unassembled WGS sequence"/>
</dbReference>
<feature type="region of interest" description="Disordered" evidence="7">
    <location>
        <begin position="42"/>
        <end position="93"/>
    </location>
</feature>
<dbReference type="SMART" id="SM01050">
    <property type="entry name" value="CactinC_cactus"/>
    <property type="match status" value="1"/>
</dbReference>
<feature type="compositionally biased region" description="Basic residues" evidence="7">
    <location>
        <begin position="42"/>
        <end position="72"/>
    </location>
</feature>
<dbReference type="SUPFAM" id="SSF117892">
    <property type="entry name" value="Band 7/SPFH domain"/>
    <property type="match status" value="1"/>
</dbReference>
<evidence type="ECO:0000256" key="4">
    <source>
        <dbReference type="ARBA" id="ARBA00023128"/>
    </source>
</evidence>
<evidence type="ECO:0000256" key="2">
    <source>
        <dbReference type="ARBA" id="ARBA00006895"/>
    </source>
</evidence>
<dbReference type="Pfam" id="PF09732">
    <property type="entry name" value="CactinC_cactus"/>
    <property type="match status" value="1"/>
</dbReference>
<comment type="similarity">
    <text evidence="2">Belongs to the CACTIN family.</text>
</comment>
<sequence>LAPPPTRQISSNGHAALISRKSNSAYFLIILVTVHACAVRTMGHRHRSKHKHHRVKHEHKSRSSSSKRKKSRKYTDSSESDSDTSDEMRLREEERQKIAEQKKLRKALMKAHETPQQKRARRIAKKMAKEAKQRNALGWTGAFSDYSNGDNPFGDPQLMKPFMWQKKYEKEGRLNVTTSELIEENRIRLLENQTELEKIREKRLQREAMKNELEVLRRERENKEFVNWIKQETTFHLEQARTRSRIRMREGRAKPIDYLATYVSDGEDQDCEHFEFLEPTKYAENLTVRDYEDLLVDIKVYQEYHGEALNQFWNDMATVVQHRLNQQQATSAPTSAHRQEIHASVFADIEEMLNNKDVEHLLILEQQIQNKLNTDQSELDVGYWEMVLSLLRLRVARLRLNEDYKRRLKKYKQRREIETSNLTEMTENAQRTWKTLTNEEREAEMIKAYREGNYSPVCLNPKSVPQNVVPLGPDHKKYDINTLRCSLNKNNWLDDFIAEAKKGMTSDEATFAVEENIQKERAYLWSDRFRPRKPRYFNRVHTGFEWNKYNQTHYDLENPPPKIVQGYRFNIFYPDLIEPKPPRFKVSPCENDSDFCILKIEAGPPYEVSRLLWYADIAFKIVNKEWELSCKREVDMQAARHLLVNFLGRNFLRSSVRYRSSAAFNTIVLFVPQQEAWVVERMGKYHRILEPASFPGLNILVPIIDQIKYIQSLKEIAVEIPQQSAITVDNVALNIDGVLYLRIVDPYKASYGVEEPEFAVTQLAQTTMRSEVGKITLDTVFRERESLNESIVYALNKAATPWGITCMRYEIRDMKMPKKIEEAMQMQVEAERRKRASILESEGVRVAEINVAEGKKSAKILASEAEMQEKINRAQGEANAILARAEAKAKAIQIIANALTSKDGHSAATLAIAEQYVNAFGNLAKTSNTLILPADASNLTGVVGQALTMYKAFSNKMDDVSKEKFHSDSK</sequence>
<dbReference type="SMART" id="SM00244">
    <property type="entry name" value="PHB"/>
    <property type="match status" value="1"/>
</dbReference>
<protein>
    <recommendedName>
        <fullName evidence="5">Splicing factor Cactin</fullName>
    </recommendedName>
</protein>
<feature type="non-terminal residue" evidence="9">
    <location>
        <position position="1"/>
    </location>
</feature>
<keyword evidence="10" id="KW-1185">Reference proteome</keyword>
<evidence type="ECO:0000256" key="5">
    <source>
        <dbReference type="ARBA" id="ARBA00034534"/>
    </source>
</evidence>
<dbReference type="InterPro" id="IPR001972">
    <property type="entry name" value="Stomatin_HflK_fam"/>
</dbReference>
<dbReference type="GO" id="GO:0045292">
    <property type="term" value="P:mRNA cis splicing, via spliceosome"/>
    <property type="evidence" value="ECO:0007669"/>
    <property type="project" value="TreeGrafter"/>
</dbReference>
<evidence type="ECO:0000256" key="7">
    <source>
        <dbReference type="SAM" id="MobiDB-lite"/>
    </source>
</evidence>
<dbReference type="Pfam" id="PF01145">
    <property type="entry name" value="Band_7"/>
    <property type="match status" value="1"/>
</dbReference>
<comment type="subcellular location">
    <subcellularLocation>
        <location evidence="1">Mitochondrion</location>
    </subcellularLocation>
</comment>
<dbReference type="InterPro" id="IPR032435">
    <property type="entry name" value="STML2-like_C"/>
</dbReference>
<evidence type="ECO:0000313" key="10">
    <source>
        <dbReference type="Proteomes" id="UP000054805"/>
    </source>
</evidence>
<feature type="domain" description="Band 7" evidence="8">
    <location>
        <begin position="666"/>
        <end position="828"/>
    </location>
</feature>
<evidence type="ECO:0000256" key="3">
    <source>
        <dbReference type="ARBA" id="ARBA00008164"/>
    </source>
</evidence>
<evidence type="ECO:0000256" key="6">
    <source>
        <dbReference type="SAM" id="Coils"/>
    </source>
</evidence>
<keyword evidence="4" id="KW-0496">Mitochondrion</keyword>
<comment type="caution">
    <text evidence="9">The sequence shown here is derived from an EMBL/GenBank/DDBJ whole genome shotgun (WGS) entry which is preliminary data.</text>
</comment>